<evidence type="ECO:0000256" key="1">
    <source>
        <dbReference type="ARBA" id="ARBA00008857"/>
    </source>
</evidence>
<protein>
    <submittedName>
        <fullName evidence="6">Integrase family protein</fullName>
    </submittedName>
</protein>
<dbReference type="RefSeq" id="WP_013499083.1">
    <property type="nucleotide sequence ID" value="NC_014833.1"/>
</dbReference>
<dbReference type="STRING" id="697329.Rumal_2470"/>
<sequence length="395" mass="45592">MAKKKSNTNCFYVGDRQFNAHIADNGNYYIQADFGKDESGKRIRKKVTAKSLNELSKKVEELIIELESNHGDNITLVNAFESYINTHASLAYNTLNSYRNTIKYYFKELQNKPIRQITKSDLMQAINTDIAKGCAKTTMKREFTVLCVVLNYFEVPALTPKVQKELKSYVNNATYIGKGRKKDFENLPTALDVVEWLKADTTKYKDRTAVCVLLGLHSLRVEEVRGLKFKDVIKEKNGNCYVNIHATKTCIRGKDHFREETKNEYSTRRFLIDNRLYDMIHSIEHKSDDDFVISICNWQYGSCIKQLAIKNGYDWITAHILRHIFISDNKDCTIAEIVGGWSLKGGVSKTVYTHARHEEKEKLTKEYSGKLLDCYFDTEKDSCERNITWTVNKAV</sequence>
<dbReference type="GO" id="GO:0015074">
    <property type="term" value="P:DNA integration"/>
    <property type="evidence" value="ECO:0007669"/>
    <property type="project" value="InterPro"/>
</dbReference>
<dbReference type="InterPro" id="IPR010998">
    <property type="entry name" value="Integrase_recombinase_N"/>
</dbReference>
<dbReference type="Proteomes" id="UP000006919">
    <property type="component" value="Chromosome"/>
</dbReference>
<evidence type="ECO:0000259" key="5">
    <source>
        <dbReference type="PROSITE" id="PS51900"/>
    </source>
</evidence>
<dbReference type="Pfam" id="PF02899">
    <property type="entry name" value="Phage_int_SAM_1"/>
    <property type="match status" value="1"/>
</dbReference>
<dbReference type="Gene3D" id="1.10.150.130">
    <property type="match status" value="1"/>
</dbReference>
<dbReference type="GO" id="GO:0003677">
    <property type="term" value="F:DNA binding"/>
    <property type="evidence" value="ECO:0007669"/>
    <property type="project" value="UniProtKB-UniRule"/>
</dbReference>
<accession>E6UEV1</accession>
<dbReference type="Gene3D" id="1.10.443.10">
    <property type="entry name" value="Intergrase catalytic core"/>
    <property type="match status" value="1"/>
</dbReference>
<dbReference type="InterPro" id="IPR044068">
    <property type="entry name" value="CB"/>
</dbReference>
<evidence type="ECO:0000313" key="6">
    <source>
        <dbReference type="EMBL" id="ADU22950.1"/>
    </source>
</evidence>
<dbReference type="eggNOG" id="COG0582">
    <property type="taxonomic scope" value="Bacteria"/>
</dbReference>
<gene>
    <name evidence="6" type="ordered locus">Rumal_2470</name>
</gene>
<evidence type="ECO:0000313" key="7">
    <source>
        <dbReference type="Proteomes" id="UP000006919"/>
    </source>
</evidence>
<keyword evidence="3" id="KW-0233">DNA recombination</keyword>
<dbReference type="HOGENOM" id="CLU_698072_0_0_9"/>
<dbReference type="GO" id="GO:0006310">
    <property type="term" value="P:DNA recombination"/>
    <property type="evidence" value="ECO:0007669"/>
    <property type="project" value="UniProtKB-KW"/>
</dbReference>
<organism evidence="6 7">
    <name type="scientific">Ruminococcus albus (strain ATCC 27210 / DSM 20455 / JCM 14654 / NCDO 2250 / 7)</name>
    <dbReference type="NCBI Taxonomy" id="697329"/>
    <lineage>
        <taxon>Bacteria</taxon>
        <taxon>Bacillati</taxon>
        <taxon>Bacillota</taxon>
        <taxon>Clostridia</taxon>
        <taxon>Eubacteriales</taxon>
        <taxon>Oscillospiraceae</taxon>
        <taxon>Ruminococcus</taxon>
    </lineage>
</organism>
<dbReference type="EMBL" id="CP002403">
    <property type="protein sequence ID" value="ADU22950.1"/>
    <property type="molecule type" value="Genomic_DNA"/>
</dbReference>
<dbReference type="SUPFAM" id="SSF56349">
    <property type="entry name" value="DNA breaking-rejoining enzymes"/>
    <property type="match status" value="1"/>
</dbReference>
<evidence type="ECO:0000256" key="3">
    <source>
        <dbReference type="ARBA" id="ARBA00023172"/>
    </source>
</evidence>
<evidence type="ECO:0000256" key="4">
    <source>
        <dbReference type="PROSITE-ProRule" id="PRU01248"/>
    </source>
</evidence>
<evidence type="ECO:0000256" key="2">
    <source>
        <dbReference type="ARBA" id="ARBA00023125"/>
    </source>
</evidence>
<dbReference type="InterPro" id="IPR011010">
    <property type="entry name" value="DNA_brk_join_enz"/>
</dbReference>
<dbReference type="InterPro" id="IPR013762">
    <property type="entry name" value="Integrase-like_cat_sf"/>
</dbReference>
<proteinExistence type="inferred from homology"/>
<keyword evidence="2 4" id="KW-0238">DNA-binding</keyword>
<name>E6UEV1_RUMA7</name>
<dbReference type="PROSITE" id="PS51900">
    <property type="entry name" value="CB"/>
    <property type="match status" value="1"/>
</dbReference>
<dbReference type="InterPro" id="IPR004107">
    <property type="entry name" value="Integrase_SAM-like_N"/>
</dbReference>
<feature type="domain" description="Core-binding (CB)" evidence="5">
    <location>
        <begin position="74"/>
        <end position="154"/>
    </location>
</feature>
<dbReference type="AlphaFoldDB" id="E6UEV1"/>
<reference evidence="6 7" key="1">
    <citation type="journal article" date="2011" name="J. Bacteriol.">
        <title>Complete genome of the cellulolytic ruminal bacterium Ruminococcus albus 7.</title>
        <authorList>
            <person name="Suen G."/>
            <person name="Stevenson D.M."/>
            <person name="Bruce D.C."/>
            <person name="Chertkov O."/>
            <person name="Copeland A."/>
            <person name="Cheng J.F."/>
            <person name="Detter C."/>
            <person name="Detter J.C."/>
            <person name="Goodwin L.A."/>
            <person name="Han C.S."/>
            <person name="Hauser L.J."/>
            <person name="Ivanova N.N."/>
            <person name="Kyrpides N.C."/>
            <person name="Land M.L."/>
            <person name="Lapidus A."/>
            <person name="Lucas S."/>
            <person name="Ovchinnikova G."/>
            <person name="Pitluck S."/>
            <person name="Tapia R."/>
            <person name="Woyke T."/>
            <person name="Boyum J."/>
            <person name="Mead D."/>
            <person name="Weimer P.J."/>
        </authorList>
    </citation>
    <scope>NUCLEOTIDE SEQUENCE [LARGE SCALE GENOMIC DNA]</scope>
    <source>
        <strain evidence="7">ATCC 27210 / DSM 20455 / JCM 14654 / NCDO 2250 / 7</strain>
    </source>
</reference>
<comment type="similarity">
    <text evidence="1">Belongs to the 'phage' integrase family.</text>
</comment>
<dbReference type="KEGG" id="ral:Rumal_2470"/>